<evidence type="ECO:0000313" key="3">
    <source>
        <dbReference type="EMBL" id="KAF2749530.1"/>
    </source>
</evidence>
<keyword evidence="2" id="KW-0472">Membrane</keyword>
<proteinExistence type="predicted"/>
<feature type="transmembrane region" description="Helical" evidence="2">
    <location>
        <begin position="62"/>
        <end position="83"/>
    </location>
</feature>
<dbReference type="EMBL" id="MU006566">
    <property type="protein sequence ID" value="KAF2749530.1"/>
    <property type="molecule type" value="Genomic_DNA"/>
</dbReference>
<keyword evidence="4" id="KW-1185">Reference proteome</keyword>
<feature type="region of interest" description="Disordered" evidence="1">
    <location>
        <begin position="212"/>
        <end position="257"/>
    </location>
</feature>
<organism evidence="3 4">
    <name type="scientific">Sporormia fimetaria CBS 119925</name>
    <dbReference type="NCBI Taxonomy" id="1340428"/>
    <lineage>
        <taxon>Eukaryota</taxon>
        <taxon>Fungi</taxon>
        <taxon>Dikarya</taxon>
        <taxon>Ascomycota</taxon>
        <taxon>Pezizomycotina</taxon>
        <taxon>Dothideomycetes</taxon>
        <taxon>Pleosporomycetidae</taxon>
        <taxon>Pleosporales</taxon>
        <taxon>Sporormiaceae</taxon>
        <taxon>Sporormia</taxon>
    </lineage>
</organism>
<accession>A0A6A6VJ16</accession>
<feature type="transmembrane region" description="Helical" evidence="2">
    <location>
        <begin position="127"/>
        <end position="146"/>
    </location>
</feature>
<sequence>MTLRSDSRRYTNLDGGQQQYNERTPWYWRLIALVASWLILGGYLILPGLYHKNPELKISQSILSVFVVAMLTAGYSFTGLLCFVCPNDVFQAENIFLPALTSSGLGLLTIAYNFLASRSYTWSKAAITGTAISGTSTVLYTFLLLWTQRRIIQHRDQVASLERHRSAVDSWSHEPTFYTNFLQNTYPSAFSSNTQPQNEDDIIKANMQSLLQNSRDSGPSPDATSATFRIDLPGVEEEERRQANSSELLGSPPLTATHQAEWNRVRALGEDEAFRRWDRGRTIQRPASVETLNVGARERGLSREERRREIELGRI</sequence>
<reference evidence="3" key="1">
    <citation type="journal article" date="2020" name="Stud. Mycol.">
        <title>101 Dothideomycetes genomes: a test case for predicting lifestyles and emergence of pathogens.</title>
        <authorList>
            <person name="Haridas S."/>
            <person name="Albert R."/>
            <person name="Binder M."/>
            <person name="Bloem J."/>
            <person name="Labutti K."/>
            <person name="Salamov A."/>
            <person name="Andreopoulos B."/>
            <person name="Baker S."/>
            <person name="Barry K."/>
            <person name="Bills G."/>
            <person name="Bluhm B."/>
            <person name="Cannon C."/>
            <person name="Castanera R."/>
            <person name="Culley D."/>
            <person name="Daum C."/>
            <person name="Ezra D."/>
            <person name="Gonzalez J."/>
            <person name="Henrissat B."/>
            <person name="Kuo A."/>
            <person name="Liang C."/>
            <person name="Lipzen A."/>
            <person name="Lutzoni F."/>
            <person name="Magnuson J."/>
            <person name="Mondo S."/>
            <person name="Nolan M."/>
            <person name="Ohm R."/>
            <person name="Pangilinan J."/>
            <person name="Park H.-J."/>
            <person name="Ramirez L."/>
            <person name="Alfaro M."/>
            <person name="Sun H."/>
            <person name="Tritt A."/>
            <person name="Yoshinaga Y."/>
            <person name="Zwiers L.-H."/>
            <person name="Turgeon B."/>
            <person name="Goodwin S."/>
            <person name="Spatafora J."/>
            <person name="Crous P."/>
            <person name="Grigoriev I."/>
        </authorList>
    </citation>
    <scope>NUCLEOTIDE SEQUENCE</scope>
    <source>
        <strain evidence="3">CBS 119925</strain>
    </source>
</reference>
<feature type="transmembrane region" description="Helical" evidence="2">
    <location>
        <begin position="26"/>
        <end position="50"/>
    </location>
</feature>
<feature type="compositionally biased region" description="Polar residues" evidence="1">
    <location>
        <begin position="212"/>
        <end position="227"/>
    </location>
</feature>
<evidence type="ECO:0000313" key="4">
    <source>
        <dbReference type="Proteomes" id="UP000799440"/>
    </source>
</evidence>
<evidence type="ECO:0000256" key="2">
    <source>
        <dbReference type="SAM" id="Phobius"/>
    </source>
</evidence>
<keyword evidence="2" id="KW-1133">Transmembrane helix</keyword>
<feature type="compositionally biased region" description="Polar residues" evidence="1">
    <location>
        <begin position="243"/>
        <end position="257"/>
    </location>
</feature>
<gene>
    <name evidence="3" type="ORF">M011DRAFT_398559</name>
</gene>
<keyword evidence="2" id="KW-0812">Transmembrane</keyword>
<dbReference type="Proteomes" id="UP000799440">
    <property type="component" value="Unassembled WGS sequence"/>
</dbReference>
<dbReference type="AlphaFoldDB" id="A0A6A6VJ16"/>
<name>A0A6A6VJ16_9PLEO</name>
<evidence type="ECO:0000256" key="1">
    <source>
        <dbReference type="SAM" id="MobiDB-lite"/>
    </source>
</evidence>
<feature type="transmembrane region" description="Helical" evidence="2">
    <location>
        <begin position="95"/>
        <end position="115"/>
    </location>
</feature>
<protein>
    <submittedName>
        <fullName evidence="3">Uncharacterized protein</fullName>
    </submittedName>
</protein>
<dbReference type="OrthoDB" id="3254104at2759"/>